<proteinExistence type="inferred from homology"/>
<dbReference type="STRING" id="1389489.O159_26630"/>
<dbReference type="CDD" id="cd06530">
    <property type="entry name" value="S26_SPase_I"/>
    <property type="match status" value="1"/>
</dbReference>
<dbReference type="GO" id="GO:0005886">
    <property type="term" value="C:plasma membrane"/>
    <property type="evidence" value="ECO:0007669"/>
    <property type="project" value="UniProtKB-SubCell"/>
</dbReference>
<feature type="domain" description="Peptidase S26" evidence="5">
    <location>
        <begin position="21"/>
        <end position="85"/>
    </location>
</feature>
<dbReference type="InterPro" id="IPR000223">
    <property type="entry name" value="Pept_S26A_signal_pept_1"/>
</dbReference>
<dbReference type="PANTHER" id="PTHR43390:SF1">
    <property type="entry name" value="CHLOROPLAST PROCESSING PEPTIDASE"/>
    <property type="match status" value="1"/>
</dbReference>
<dbReference type="EMBL" id="CP006734">
    <property type="protein sequence ID" value="AGW42573.1"/>
    <property type="molecule type" value="Genomic_DNA"/>
</dbReference>
<dbReference type="InterPro" id="IPR036286">
    <property type="entry name" value="LexA/Signal_pep-like_sf"/>
</dbReference>
<dbReference type="HOGENOM" id="CLU_2035162_0_0_11"/>
<dbReference type="RefSeq" id="WP_021756038.1">
    <property type="nucleotide sequence ID" value="NC_022438.1"/>
</dbReference>
<organism evidence="6 7">
    <name type="scientific">Leifsonia xyli subsp. cynodontis DSM 46306</name>
    <dbReference type="NCBI Taxonomy" id="1389489"/>
    <lineage>
        <taxon>Bacteria</taxon>
        <taxon>Bacillati</taxon>
        <taxon>Actinomycetota</taxon>
        <taxon>Actinomycetes</taxon>
        <taxon>Micrococcales</taxon>
        <taxon>Microbacteriaceae</taxon>
        <taxon>Leifsonia</taxon>
    </lineage>
</organism>
<reference evidence="6 7" key="1">
    <citation type="journal article" date="2013" name="Genome Announc.">
        <title>Complete Genome Sequence of Leifsonia xyli subsp. cynodontis Strain DSM46306, a Gram-Positive Bacterial Pathogen of Grasses.</title>
        <authorList>
            <person name="Monteiro-Vitorello C.B."/>
            <person name="Zerillo M.M."/>
            <person name="Van Sluys M.A."/>
            <person name="Camargo L.E."/>
            <person name="Kitajima J.P."/>
        </authorList>
    </citation>
    <scope>NUCLEOTIDE SEQUENCE [LARGE SCALE GENOMIC DNA]</scope>
    <source>
        <strain evidence="6 7">DSM 46306</strain>
    </source>
</reference>
<dbReference type="eggNOG" id="COG0681">
    <property type="taxonomic scope" value="Bacteria"/>
</dbReference>
<dbReference type="GO" id="GO:0006465">
    <property type="term" value="P:signal peptide processing"/>
    <property type="evidence" value="ECO:0007669"/>
    <property type="project" value="InterPro"/>
</dbReference>
<comment type="similarity">
    <text evidence="2">Belongs to the peptidase S26 family.</text>
</comment>
<sequence>MTFEAFDRDARRRDRWKLVRDIALIVVIGVLASTLVKSYLVRSFWIPSASMEATLQKGDRVLVNELVPGLVPLQRGDIVVFQDPGGAGCSRPGRTPARGPCRPRAGWANRSASCRPGAMST</sequence>
<dbReference type="PANTHER" id="PTHR43390">
    <property type="entry name" value="SIGNAL PEPTIDASE I"/>
    <property type="match status" value="1"/>
</dbReference>
<keyword evidence="4" id="KW-0812">Transmembrane</keyword>
<dbReference type="Pfam" id="PF10502">
    <property type="entry name" value="Peptidase_S26"/>
    <property type="match status" value="1"/>
</dbReference>
<feature type="transmembrane region" description="Helical" evidence="4">
    <location>
        <begin position="21"/>
        <end position="40"/>
    </location>
</feature>
<evidence type="ECO:0000313" key="6">
    <source>
        <dbReference type="EMBL" id="AGW42573.1"/>
    </source>
</evidence>
<dbReference type="SUPFAM" id="SSF51306">
    <property type="entry name" value="LexA/Signal peptidase"/>
    <property type="match status" value="1"/>
</dbReference>
<dbReference type="Gene3D" id="2.10.109.10">
    <property type="entry name" value="Umud Fragment, subunit A"/>
    <property type="match status" value="1"/>
</dbReference>
<feature type="region of interest" description="Disordered" evidence="3">
    <location>
        <begin position="88"/>
        <end position="121"/>
    </location>
</feature>
<gene>
    <name evidence="6" type="ORF">O159_26630</name>
</gene>
<dbReference type="InterPro" id="IPR019533">
    <property type="entry name" value="Peptidase_S26"/>
</dbReference>
<dbReference type="Proteomes" id="UP000016743">
    <property type="component" value="Chromosome"/>
</dbReference>
<evidence type="ECO:0000313" key="7">
    <source>
        <dbReference type="Proteomes" id="UP000016743"/>
    </source>
</evidence>
<keyword evidence="7" id="KW-1185">Reference proteome</keyword>
<protein>
    <recommendedName>
        <fullName evidence="5">Peptidase S26 domain-containing protein</fullName>
    </recommendedName>
</protein>
<name>U3PFX7_LEIXC</name>
<dbReference type="PATRIC" id="fig|1389489.3.peg.2554"/>
<accession>U3PFX7</accession>
<dbReference type="KEGG" id="lxy:O159_26630"/>
<evidence type="ECO:0000256" key="2">
    <source>
        <dbReference type="ARBA" id="ARBA00009370"/>
    </source>
</evidence>
<keyword evidence="4" id="KW-0472">Membrane</keyword>
<evidence type="ECO:0000259" key="5">
    <source>
        <dbReference type="Pfam" id="PF10502"/>
    </source>
</evidence>
<evidence type="ECO:0000256" key="1">
    <source>
        <dbReference type="ARBA" id="ARBA00004401"/>
    </source>
</evidence>
<dbReference type="GO" id="GO:0004252">
    <property type="term" value="F:serine-type endopeptidase activity"/>
    <property type="evidence" value="ECO:0007669"/>
    <property type="project" value="InterPro"/>
</dbReference>
<keyword evidence="4" id="KW-1133">Transmembrane helix</keyword>
<evidence type="ECO:0000256" key="4">
    <source>
        <dbReference type="SAM" id="Phobius"/>
    </source>
</evidence>
<evidence type="ECO:0000256" key="3">
    <source>
        <dbReference type="SAM" id="MobiDB-lite"/>
    </source>
</evidence>
<dbReference type="AlphaFoldDB" id="U3PFX7"/>
<comment type="subcellular location">
    <subcellularLocation>
        <location evidence="1">Cell membrane</location>
        <topology evidence="1">Single-pass type II membrane protein</topology>
    </subcellularLocation>
</comment>